<keyword evidence="2" id="KW-1185">Reference proteome</keyword>
<name>A0A0C3FA39_PILCF</name>
<evidence type="ECO:0000313" key="1">
    <source>
        <dbReference type="EMBL" id="KIM81510.1"/>
    </source>
</evidence>
<sequence>METRCRITPTSIYARVKIHFAVHAIIACMVTIDAREHSRADQLRILARVNENLCEPNPQALEVTNRQVTDKRVEDFREDPSTLLGKQFILDGEDERDNSSLLYEAIEIRLTKGGKVFHVQFEGRSDCVYIASEEMAGMLTAVKRSTFVKISDDTDDTDTLSGGMDIQPLLATSLCLGETTDDGTAKQET</sequence>
<dbReference type="HOGENOM" id="CLU_1434948_0_0_1"/>
<accession>A0A0C3FA39</accession>
<gene>
    <name evidence="1" type="ORF">PILCRDRAFT_495258</name>
</gene>
<proteinExistence type="predicted"/>
<dbReference type="PROSITE" id="PS51257">
    <property type="entry name" value="PROKAR_LIPOPROTEIN"/>
    <property type="match status" value="1"/>
</dbReference>
<dbReference type="EMBL" id="KN832998">
    <property type="protein sequence ID" value="KIM81510.1"/>
    <property type="molecule type" value="Genomic_DNA"/>
</dbReference>
<evidence type="ECO:0000313" key="2">
    <source>
        <dbReference type="Proteomes" id="UP000054166"/>
    </source>
</evidence>
<organism evidence="1 2">
    <name type="scientific">Piloderma croceum (strain F 1598)</name>
    <dbReference type="NCBI Taxonomy" id="765440"/>
    <lineage>
        <taxon>Eukaryota</taxon>
        <taxon>Fungi</taxon>
        <taxon>Dikarya</taxon>
        <taxon>Basidiomycota</taxon>
        <taxon>Agaricomycotina</taxon>
        <taxon>Agaricomycetes</taxon>
        <taxon>Agaricomycetidae</taxon>
        <taxon>Atheliales</taxon>
        <taxon>Atheliaceae</taxon>
        <taxon>Piloderma</taxon>
    </lineage>
</organism>
<dbReference type="AlphaFoldDB" id="A0A0C3FA39"/>
<reference evidence="1 2" key="1">
    <citation type="submission" date="2014-04" db="EMBL/GenBank/DDBJ databases">
        <authorList>
            <consortium name="DOE Joint Genome Institute"/>
            <person name="Kuo A."/>
            <person name="Tarkka M."/>
            <person name="Buscot F."/>
            <person name="Kohler A."/>
            <person name="Nagy L.G."/>
            <person name="Floudas D."/>
            <person name="Copeland A."/>
            <person name="Barry K.W."/>
            <person name="Cichocki N."/>
            <person name="Veneault-Fourrey C."/>
            <person name="LaButti K."/>
            <person name="Lindquist E.A."/>
            <person name="Lipzen A."/>
            <person name="Lundell T."/>
            <person name="Morin E."/>
            <person name="Murat C."/>
            <person name="Sun H."/>
            <person name="Tunlid A."/>
            <person name="Henrissat B."/>
            <person name="Grigoriev I.V."/>
            <person name="Hibbett D.S."/>
            <person name="Martin F."/>
            <person name="Nordberg H.P."/>
            <person name="Cantor M.N."/>
            <person name="Hua S.X."/>
        </authorList>
    </citation>
    <scope>NUCLEOTIDE SEQUENCE [LARGE SCALE GENOMIC DNA]</scope>
    <source>
        <strain evidence="1 2">F 1598</strain>
    </source>
</reference>
<dbReference type="InParanoid" id="A0A0C3FA39"/>
<dbReference type="Proteomes" id="UP000054166">
    <property type="component" value="Unassembled WGS sequence"/>
</dbReference>
<reference evidence="2" key="2">
    <citation type="submission" date="2015-01" db="EMBL/GenBank/DDBJ databases">
        <title>Evolutionary Origins and Diversification of the Mycorrhizal Mutualists.</title>
        <authorList>
            <consortium name="DOE Joint Genome Institute"/>
            <consortium name="Mycorrhizal Genomics Consortium"/>
            <person name="Kohler A."/>
            <person name="Kuo A."/>
            <person name="Nagy L.G."/>
            <person name="Floudas D."/>
            <person name="Copeland A."/>
            <person name="Barry K.W."/>
            <person name="Cichocki N."/>
            <person name="Veneault-Fourrey C."/>
            <person name="LaButti K."/>
            <person name="Lindquist E.A."/>
            <person name="Lipzen A."/>
            <person name="Lundell T."/>
            <person name="Morin E."/>
            <person name="Murat C."/>
            <person name="Riley R."/>
            <person name="Ohm R."/>
            <person name="Sun H."/>
            <person name="Tunlid A."/>
            <person name="Henrissat B."/>
            <person name="Grigoriev I.V."/>
            <person name="Hibbett D.S."/>
            <person name="Martin F."/>
        </authorList>
    </citation>
    <scope>NUCLEOTIDE SEQUENCE [LARGE SCALE GENOMIC DNA]</scope>
    <source>
        <strain evidence="2">F 1598</strain>
    </source>
</reference>
<protein>
    <submittedName>
        <fullName evidence="1">Uncharacterized protein</fullName>
    </submittedName>
</protein>